<keyword evidence="1" id="KW-0812">Transmembrane</keyword>
<accession>A0ABT0B6W6</accession>
<proteinExistence type="predicted"/>
<dbReference type="Pfam" id="PF01066">
    <property type="entry name" value="CDP-OH_P_transf"/>
    <property type="match status" value="1"/>
</dbReference>
<organism evidence="2 3">
    <name type="scientific">Novosphingobium album</name>
    <name type="common">ex Hu et al. 2023</name>
    <dbReference type="NCBI Taxonomy" id="2930093"/>
    <lineage>
        <taxon>Bacteria</taxon>
        <taxon>Pseudomonadati</taxon>
        <taxon>Pseudomonadota</taxon>
        <taxon>Alphaproteobacteria</taxon>
        <taxon>Sphingomonadales</taxon>
        <taxon>Sphingomonadaceae</taxon>
        <taxon>Novosphingobium</taxon>
    </lineage>
</organism>
<dbReference type="RefSeq" id="WP_243996084.1">
    <property type="nucleotide sequence ID" value="NZ_JALHLE010000038.1"/>
</dbReference>
<protein>
    <submittedName>
        <fullName evidence="2">CDP-alcohol phosphatidyltransferase family protein</fullName>
    </submittedName>
</protein>
<feature type="transmembrane region" description="Helical" evidence="1">
    <location>
        <begin position="25"/>
        <end position="43"/>
    </location>
</feature>
<dbReference type="InterPro" id="IPR000462">
    <property type="entry name" value="CDP-OH_P_trans"/>
</dbReference>
<name>A0ABT0B6W6_9SPHN</name>
<sequence>MLTSLGVAGAAVSLCGYWASASDAGWLWVAIGGLAINWLGDSLDGSLARHRNAERPRYGFFIDHMTDTLAMALIAIGIGLSPYADLTCAMAVLLAYYVLVIFSMANCIATGVFRITFNGVGPTEIRLVIMACTASAALMPIPRYQVGIYMLTVFDLIMLVFAAVMMVMCAQQAIKTARALAVEEPPLP</sequence>
<reference evidence="2" key="1">
    <citation type="submission" date="2022-03" db="EMBL/GenBank/DDBJ databases">
        <title>Identification of a novel bacterium isolated from mangrove sediments.</title>
        <authorList>
            <person name="Pan X."/>
        </authorList>
    </citation>
    <scope>NUCLEOTIDE SEQUENCE</scope>
    <source>
        <strain evidence="2">B2580</strain>
    </source>
</reference>
<keyword evidence="1" id="KW-1133">Transmembrane helix</keyword>
<keyword evidence="1" id="KW-0472">Membrane</keyword>
<feature type="transmembrane region" description="Helical" evidence="1">
    <location>
        <begin position="64"/>
        <end position="84"/>
    </location>
</feature>
<feature type="transmembrane region" description="Helical" evidence="1">
    <location>
        <begin position="90"/>
        <end position="113"/>
    </location>
</feature>
<keyword evidence="3" id="KW-1185">Reference proteome</keyword>
<dbReference type="Proteomes" id="UP001162880">
    <property type="component" value="Unassembled WGS sequence"/>
</dbReference>
<feature type="transmembrane region" description="Helical" evidence="1">
    <location>
        <begin position="125"/>
        <end position="142"/>
    </location>
</feature>
<comment type="caution">
    <text evidence="2">The sequence shown here is derived from an EMBL/GenBank/DDBJ whole genome shotgun (WGS) entry which is preliminary data.</text>
</comment>
<evidence type="ECO:0000313" key="3">
    <source>
        <dbReference type="Proteomes" id="UP001162880"/>
    </source>
</evidence>
<feature type="transmembrane region" description="Helical" evidence="1">
    <location>
        <begin position="148"/>
        <end position="170"/>
    </location>
</feature>
<dbReference type="Gene3D" id="1.20.120.1760">
    <property type="match status" value="1"/>
</dbReference>
<evidence type="ECO:0000256" key="1">
    <source>
        <dbReference type="SAM" id="Phobius"/>
    </source>
</evidence>
<evidence type="ECO:0000313" key="2">
    <source>
        <dbReference type="EMBL" id="MCJ2180603.1"/>
    </source>
</evidence>
<dbReference type="EMBL" id="JALHLE010000038">
    <property type="protein sequence ID" value="MCJ2180603.1"/>
    <property type="molecule type" value="Genomic_DNA"/>
</dbReference>
<dbReference type="InterPro" id="IPR043130">
    <property type="entry name" value="CDP-OH_PTrfase_TM_dom"/>
</dbReference>
<gene>
    <name evidence="2" type="ORF">MTR64_18685</name>
</gene>